<dbReference type="Pfam" id="PF00714">
    <property type="entry name" value="IFN-gamma"/>
    <property type="match status" value="1"/>
</dbReference>
<comment type="subunit">
    <text evidence="10">Homodimer. Interacts with IFNGR1 (via extracellular domain); this interaction promotes IFNGR1 dimerization.</text>
</comment>
<dbReference type="GO" id="GO:0002250">
    <property type="term" value="P:adaptive immune response"/>
    <property type="evidence" value="ECO:0007669"/>
    <property type="project" value="TreeGrafter"/>
</dbReference>
<dbReference type="SUPFAM" id="SSF47266">
    <property type="entry name" value="4-helical cytokines"/>
    <property type="match status" value="1"/>
</dbReference>
<evidence type="ECO:0000256" key="10">
    <source>
        <dbReference type="ARBA" id="ARBA00024373"/>
    </source>
</evidence>
<dbReference type="GO" id="GO:0006959">
    <property type="term" value="P:humoral immune response"/>
    <property type="evidence" value="ECO:0007669"/>
    <property type="project" value="TreeGrafter"/>
</dbReference>
<dbReference type="GO" id="GO:0060333">
    <property type="term" value="P:type II interferon-mediated signaling pathway"/>
    <property type="evidence" value="ECO:0007669"/>
    <property type="project" value="UniProtKB-ARBA"/>
</dbReference>
<proteinExistence type="inferred from homology"/>
<evidence type="ECO:0000256" key="8">
    <source>
        <dbReference type="ARBA" id="ARBA00023180"/>
    </source>
</evidence>
<dbReference type="PANTHER" id="PTHR11419">
    <property type="entry name" value="INTERFERON GAMMA"/>
    <property type="match status" value="1"/>
</dbReference>
<dbReference type="PANTHER" id="PTHR11419:SF0">
    <property type="entry name" value="INTERFERON GAMMA"/>
    <property type="match status" value="1"/>
</dbReference>
<dbReference type="PIRSF" id="PIRSF001936">
    <property type="entry name" value="IFN-gamma"/>
    <property type="match status" value="1"/>
</dbReference>
<evidence type="ECO:0000256" key="3">
    <source>
        <dbReference type="ARBA" id="ARBA00016945"/>
    </source>
</evidence>
<dbReference type="GO" id="GO:0005133">
    <property type="term" value="F:type II interferon receptor binding"/>
    <property type="evidence" value="ECO:0007669"/>
    <property type="project" value="InterPro"/>
</dbReference>
<dbReference type="Proteomes" id="UP000700334">
    <property type="component" value="Unassembled WGS sequence"/>
</dbReference>
<evidence type="ECO:0000256" key="5">
    <source>
        <dbReference type="ARBA" id="ARBA00022525"/>
    </source>
</evidence>
<evidence type="ECO:0000256" key="4">
    <source>
        <dbReference type="ARBA" id="ARBA00022514"/>
    </source>
</evidence>
<evidence type="ECO:0000256" key="9">
    <source>
        <dbReference type="ARBA" id="ARBA00023283"/>
    </source>
</evidence>
<dbReference type="OrthoDB" id="9937106at2759"/>
<dbReference type="FunFam" id="1.20.1250.10:FF:000007">
    <property type="entry name" value="Interferon gamma"/>
    <property type="match status" value="1"/>
</dbReference>
<evidence type="ECO:0000313" key="11">
    <source>
        <dbReference type="EMBL" id="KAG8514184.1"/>
    </source>
</evidence>
<name>A0A8J6A2C7_GALPY</name>
<keyword evidence="4" id="KW-0202">Cytokine</keyword>
<keyword evidence="9" id="KW-0873">Pyrrolidone carboxylic acid</keyword>
<dbReference type="GO" id="GO:0001774">
    <property type="term" value="P:microglial cell activation"/>
    <property type="evidence" value="ECO:0007669"/>
    <property type="project" value="UniProtKB-ARBA"/>
</dbReference>
<dbReference type="EMBL" id="JAGFMF010011752">
    <property type="protein sequence ID" value="KAG8514184.1"/>
    <property type="molecule type" value="Genomic_DNA"/>
</dbReference>
<protein>
    <recommendedName>
        <fullName evidence="3">Interferon gamma</fullName>
    </recommendedName>
</protein>
<dbReference type="AlphaFoldDB" id="A0A8J6A2C7"/>
<evidence type="ECO:0000256" key="7">
    <source>
        <dbReference type="ARBA" id="ARBA00023118"/>
    </source>
</evidence>
<organism evidence="11 12">
    <name type="scientific">Galemys pyrenaicus</name>
    <name type="common">Iberian desman</name>
    <name type="synonym">Pyrenean desman</name>
    <dbReference type="NCBI Taxonomy" id="202257"/>
    <lineage>
        <taxon>Eukaryota</taxon>
        <taxon>Metazoa</taxon>
        <taxon>Chordata</taxon>
        <taxon>Craniata</taxon>
        <taxon>Vertebrata</taxon>
        <taxon>Euteleostomi</taxon>
        <taxon>Mammalia</taxon>
        <taxon>Eutheria</taxon>
        <taxon>Laurasiatheria</taxon>
        <taxon>Eulipotyphla</taxon>
        <taxon>Talpidae</taxon>
        <taxon>Galemys</taxon>
    </lineage>
</organism>
<evidence type="ECO:0000313" key="12">
    <source>
        <dbReference type="Proteomes" id="UP000700334"/>
    </source>
</evidence>
<sequence>NASSSDVADGGPLFLDILKNWREESEKTIIASQIISFYAKLFNNYKDHQTIQSSIDIMREHMFMKFFNSFNSSDTKKHDFEKLIDLQVNDLTVQRKAVSELCHVVEDLWPTSSQRKRKRSQIQFRGRRASK</sequence>
<evidence type="ECO:0000256" key="2">
    <source>
        <dbReference type="ARBA" id="ARBA00007566"/>
    </source>
</evidence>
<accession>A0A8J6A2C7</accession>
<keyword evidence="5" id="KW-0964">Secreted</keyword>
<dbReference type="GO" id="GO:0005125">
    <property type="term" value="F:cytokine activity"/>
    <property type="evidence" value="ECO:0007669"/>
    <property type="project" value="UniProtKB-KW"/>
</dbReference>
<feature type="non-terminal residue" evidence="11">
    <location>
        <position position="131"/>
    </location>
</feature>
<dbReference type="GO" id="GO:0045785">
    <property type="term" value="P:positive regulation of cell adhesion"/>
    <property type="evidence" value="ECO:0007669"/>
    <property type="project" value="UniProtKB-ARBA"/>
</dbReference>
<evidence type="ECO:0000256" key="6">
    <source>
        <dbReference type="ARBA" id="ARBA00022604"/>
    </source>
</evidence>
<dbReference type="Gene3D" id="1.20.1250.10">
    <property type="match status" value="1"/>
</dbReference>
<dbReference type="InterPro" id="IPR009079">
    <property type="entry name" value="4_helix_cytokine-like_core"/>
</dbReference>
<dbReference type="GO" id="GO:0005615">
    <property type="term" value="C:extracellular space"/>
    <property type="evidence" value="ECO:0007669"/>
    <property type="project" value="UniProtKB-KW"/>
</dbReference>
<keyword evidence="6" id="KW-0341">Growth regulation</keyword>
<comment type="subcellular location">
    <subcellularLocation>
        <location evidence="1">Secreted</location>
    </subcellularLocation>
</comment>
<keyword evidence="8" id="KW-0325">Glycoprotein</keyword>
<reference evidence="11" key="1">
    <citation type="journal article" date="2021" name="Evol. Appl.">
        <title>The genome of the Pyrenean desman and the effects of bottlenecks and inbreeding on the genomic landscape of an endangered species.</title>
        <authorList>
            <person name="Escoda L."/>
            <person name="Castresana J."/>
        </authorList>
    </citation>
    <scope>NUCLEOTIDE SEQUENCE</scope>
    <source>
        <strain evidence="11">IBE-C5619</strain>
    </source>
</reference>
<gene>
    <name evidence="11" type="ORF">J0S82_003784</name>
</gene>
<keyword evidence="12" id="KW-1185">Reference proteome</keyword>
<dbReference type="GO" id="GO:0051607">
    <property type="term" value="P:defense response to virus"/>
    <property type="evidence" value="ECO:0007669"/>
    <property type="project" value="UniProtKB-KW"/>
</dbReference>
<evidence type="ECO:0000256" key="1">
    <source>
        <dbReference type="ARBA" id="ARBA00004613"/>
    </source>
</evidence>
<keyword evidence="7" id="KW-0051">Antiviral defense</keyword>
<comment type="caution">
    <text evidence="11">The sequence shown here is derived from an EMBL/GenBank/DDBJ whole genome shotgun (WGS) entry which is preliminary data.</text>
</comment>
<dbReference type="InterPro" id="IPR002069">
    <property type="entry name" value="Interferon_gamma"/>
</dbReference>
<comment type="similarity">
    <text evidence="2">Belongs to the type II (or gamma) interferon family.</text>
</comment>